<dbReference type="AlphaFoldDB" id="A0A7J0EG03"/>
<dbReference type="InterPro" id="IPR039361">
    <property type="entry name" value="Cyclin"/>
</dbReference>
<keyword evidence="2" id="KW-0131">Cell cycle</keyword>
<name>A0A7J0EG03_9ERIC</name>
<reference evidence="4 5" key="1">
    <citation type="submission" date="2019-07" db="EMBL/GenBank/DDBJ databases">
        <title>De Novo Assembly of kiwifruit Actinidia rufa.</title>
        <authorList>
            <person name="Sugita-Konishi S."/>
            <person name="Sato K."/>
            <person name="Mori E."/>
            <person name="Abe Y."/>
            <person name="Kisaki G."/>
            <person name="Hamano K."/>
            <person name="Suezawa K."/>
            <person name="Otani M."/>
            <person name="Fukuda T."/>
            <person name="Manabe T."/>
            <person name="Gomi K."/>
            <person name="Tabuchi M."/>
            <person name="Akimitsu K."/>
            <person name="Kataoka I."/>
        </authorList>
    </citation>
    <scope>NUCLEOTIDE SEQUENCE [LARGE SCALE GENOMIC DNA]</scope>
    <source>
        <strain evidence="5">cv. Fuchu</strain>
    </source>
</reference>
<sequence length="138" mass="15843">MVAGVVVDGMVVVSMVEIEMGIELLGLGFGDGGLWIREWCGLQDERFLGIETVDRMTEKRPRTDYLERVQNDINASMRAILIDWLVETEEYSLASETLFLMVNYIDRYLFGNVLQMESAVLNYLKFEMTAPTARCFLR</sequence>
<evidence type="ECO:0000313" key="4">
    <source>
        <dbReference type="EMBL" id="GFY85404.1"/>
    </source>
</evidence>
<dbReference type="GO" id="GO:0051301">
    <property type="term" value="P:cell division"/>
    <property type="evidence" value="ECO:0007669"/>
    <property type="project" value="UniProtKB-KW"/>
</dbReference>
<dbReference type="InterPro" id="IPR006671">
    <property type="entry name" value="Cyclin_N"/>
</dbReference>
<accession>A0A7J0EG03</accession>
<evidence type="ECO:0000259" key="3">
    <source>
        <dbReference type="Pfam" id="PF00134"/>
    </source>
</evidence>
<dbReference type="Proteomes" id="UP000585474">
    <property type="component" value="Unassembled WGS sequence"/>
</dbReference>
<gene>
    <name evidence="4" type="ORF">Acr_04g0001420</name>
</gene>
<evidence type="ECO:0000313" key="5">
    <source>
        <dbReference type="Proteomes" id="UP000585474"/>
    </source>
</evidence>
<comment type="caution">
    <text evidence="4">The sequence shown here is derived from an EMBL/GenBank/DDBJ whole genome shotgun (WGS) entry which is preliminary data.</text>
</comment>
<dbReference type="Pfam" id="PF00134">
    <property type="entry name" value="Cyclin_N"/>
    <property type="match status" value="1"/>
</dbReference>
<evidence type="ECO:0000256" key="2">
    <source>
        <dbReference type="ARBA" id="ARBA00023306"/>
    </source>
</evidence>
<dbReference type="EMBL" id="BJWL01000004">
    <property type="protein sequence ID" value="GFY85404.1"/>
    <property type="molecule type" value="Genomic_DNA"/>
</dbReference>
<organism evidence="4 5">
    <name type="scientific">Actinidia rufa</name>
    <dbReference type="NCBI Taxonomy" id="165716"/>
    <lineage>
        <taxon>Eukaryota</taxon>
        <taxon>Viridiplantae</taxon>
        <taxon>Streptophyta</taxon>
        <taxon>Embryophyta</taxon>
        <taxon>Tracheophyta</taxon>
        <taxon>Spermatophyta</taxon>
        <taxon>Magnoliopsida</taxon>
        <taxon>eudicotyledons</taxon>
        <taxon>Gunneridae</taxon>
        <taxon>Pentapetalae</taxon>
        <taxon>asterids</taxon>
        <taxon>Ericales</taxon>
        <taxon>Actinidiaceae</taxon>
        <taxon>Actinidia</taxon>
    </lineage>
</organism>
<dbReference type="InterPro" id="IPR036915">
    <property type="entry name" value="Cyclin-like_sf"/>
</dbReference>
<dbReference type="PANTHER" id="PTHR10177">
    <property type="entry name" value="CYCLINS"/>
    <property type="match status" value="1"/>
</dbReference>
<protein>
    <submittedName>
        <fullName evidence="4">Similar to CYCLIN A12</fullName>
    </submittedName>
</protein>
<keyword evidence="1" id="KW-0132">Cell division</keyword>
<keyword evidence="5" id="KW-1185">Reference proteome</keyword>
<proteinExistence type="predicted"/>
<dbReference type="SUPFAM" id="SSF47954">
    <property type="entry name" value="Cyclin-like"/>
    <property type="match status" value="1"/>
</dbReference>
<dbReference type="Gene3D" id="1.10.472.10">
    <property type="entry name" value="Cyclin-like"/>
    <property type="match status" value="1"/>
</dbReference>
<dbReference type="OrthoDB" id="5590282at2759"/>
<evidence type="ECO:0000256" key="1">
    <source>
        <dbReference type="ARBA" id="ARBA00022618"/>
    </source>
</evidence>
<feature type="domain" description="Cyclin N-terminal" evidence="3">
    <location>
        <begin position="57"/>
        <end position="109"/>
    </location>
</feature>